<gene>
    <name evidence="2" type="ORF">PHATRDRAFT_35688</name>
</gene>
<dbReference type="InterPro" id="IPR016024">
    <property type="entry name" value="ARM-type_fold"/>
</dbReference>
<name>B7FYZ7_PHATC</name>
<dbReference type="eggNOG" id="ENOG502ST9K">
    <property type="taxonomic scope" value="Eukaryota"/>
</dbReference>
<keyword evidence="3" id="KW-1185">Reference proteome</keyword>
<organism evidence="2 3">
    <name type="scientific">Phaeodactylum tricornutum (strain CCAP 1055/1)</name>
    <dbReference type="NCBI Taxonomy" id="556484"/>
    <lineage>
        <taxon>Eukaryota</taxon>
        <taxon>Sar</taxon>
        <taxon>Stramenopiles</taxon>
        <taxon>Ochrophyta</taxon>
        <taxon>Bacillariophyta</taxon>
        <taxon>Bacillariophyceae</taxon>
        <taxon>Bacillariophycidae</taxon>
        <taxon>Naviculales</taxon>
        <taxon>Phaeodactylaceae</taxon>
        <taxon>Phaeodactylum</taxon>
    </lineage>
</organism>
<dbReference type="KEGG" id="pti:PHATRDRAFT_35688"/>
<feature type="region of interest" description="Disordered" evidence="1">
    <location>
        <begin position="403"/>
        <end position="435"/>
    </location>
</feature>
<feature type="compositionally biased region" description="Polar residues" evidence="1">
    <location>
        <begin position="252"/>
        <end position="263"/>
    </location>
</feature>
<reference evidence="3" key="2">
    <citation type="submission" date="2008-08" db="EMBL/GenBank/DDBJ databases">
        <authorList>
            <consortium name="Diatom Consortium"/>
            <person name="Grigoriev I."/>
            <person name="Grimwood J."/>
            <person name="Kuo A."/>
            <person name="Otillar R.P."/>
            <person name="Salamov A."/>
            <person name="Detter J.C."/>
            <person name="Lindquist E."/>
            <person name="Shapiro H."/>
            <person name="Lucas S."/>
            <person name="Glavina del Rio T."/>
            <person name="Pitluck S."/>
            <person name="Rokhsar D."/>
            <person name="Bowler C."/>
        </authorList>
    </citation>
    <scope>GENOME REANNOTATION</scope>
    <source>
        <strain evidence="3">CCAP 1055/1</strain>
    </source>
</reference>
<proteinExistence type="predicted"/>
<feature type="region of interest" description="Disordered" evidence="1">
    <location>
        <begin position="148"/>
        <end position="172"/>
    </location>
</feature>
<feature type="region of interest" description="Disordered" evidence="1">
    <location>
        <begin position="252"/>
        <end position="373"/>
    </location>
</feature>
<feature type="compositionally biased region" description="Polar residues" evidence="1">
    <location>
        <begin position="424"/>
        <end position="433"/>
    </location>
</feature>
<feature type="compositionally biased region" description="Polar residues" evidence="1">
    <location>
        <begin position="308"/>
        <end position="324"/>
    </location>
</feature>
<evidence type="ECO:0000313" key="3">
    <source>
        <dbReference type="Proteomes" id="UP000000759"/>
    </source>
</evidence>
<dbReference type="RefSeq" id="XP_002180066.1">
    <property type="nucleotide sequence ID" value="XM_002180030.1"/>
</dbReference>
<sequence>MYTDIYIGLGSVEAGWGTSLPHYTETSFLLPSIPSSIPCLPLPEFRPGFGPVWIQSSPPQKPVASPLSRPPPTEPEQSIPVTANAEHTETRSFQAPVSPPSPPSVDAMAHLLAVTMDSDDDDNDDNNDRGYNHHYYRVDEHSYQAHSRVTSSGDWRQNLAGTDDWSGTTDSRDGADAILQRVEATLAAARLAQDKRRSNPDLVIPDEEPSGTAAASDSPSWAPHNDCSPPDVPDENDLRLLLNISYDNSCSGSYDSDDSNSVVQKAHQRPSRPLNDPDSPCTRVRTILHTPTTRPESLLATRNPKLISRSQDNALTIPPTQTGLGSEKDSNTPPKTTRRDQPPSNERISSPCNHGDETRPQSPDLPSLTQMSLSESCRRENQIIGTPMRQLPLAPVDTTPLVPSIVHAPNRKPYTTPSDKPVSTPVSSPNSQSRRVRFRNPFPVLKPAQEDYDPNTLSLKHSVPVPDIPTQWLKPKSHLKQLIVAAMGQSLPRRSNACGALKVLLHNNPQNQISLARTDSFLSALVFAASQPVRAEDRDLAMDARRRATACLYSVCERKENRVIALTYPGLLECLVTVAEEDRTEARTAACGALALLTKSNFGREPMVETPKLIDLLADLLGENGVIVEAPNQAVSVEAPESRLEQLSRADEKDDIVQGLCKSDHHQEEANLSESESNREDESTEASEKSETSGSEITRSSSESSQCTDTGAAEDVKLDASRCDRDPLSLASGVDQHGAAAVSRAIDLPEVDSIRHIHEEANDDFSRRTRMNACAVLLHLSKSCPVSSRLVLTHVRPNLIDRLELKAKVTGEPTFGVE</sequence>
<accession>B7FYZ7</accession>
<dbReference type="Gene3D" id="1.25.10.10">
    <property type="entry name" value="Leucine-rich Repeat Variant"/>
    <property type="match status" value="1"/>
</dbReference>
<evidence type="ECO:0000313" key="2">
    <source>
        <dbReference type="EMBL" id="EEC48257.1"/>
    </source>
</evidence>
<feature type="region of interest" description="Disordered" evidence="1">
    <location>
        <begin position="190"/>
        <end position="236"/>
    </location>
</feature>
<dbReference type="GeneID" id="7200971"/>
<reference evidence="2 3" key="1">
    <citation type="journal article" date="2008" name="Nature">
        <title>The Phaeodactylum genome reveals the evolutionary history of diatom genomes.</title>
        <authorList>
            <person name="Bowler C."/>
            <person name="Allen A.E."/>
            <person name="Badger J.H."/>
            <person name="Grimwood J."/>
            <person name="Jabbari K."/>
            <person name="Kuo A."/>
            <person name="Maheswari U."/>
            <person name="Martens C."/>
            <person name="Maumus F."/>
            <person name="Otillar R.P."/>
            <person name="Rayko E."/>
            <person name="Salamov A."/>
            <person name="Vandepoele K."/>
            <person name="Beszteri B."/>
            <person name="Gruber A."/>
            <person name="Heijde M."/>
            <person name="Katinka M."/>
            <person name="Mock T."/>
            <person name="Valentin K."/>
            <person name="Verret F."/>
            <person name="Berges J.A."/>
            <person name="Brownlee C."/>
            <person name="Cadoret J.P."/>
            <person name="Chiovitti A."/>
            <person name="Choi C.J."/>
            <person name="Coesel S."/>
            <person name="De Martino A."/>
            <person name="Detter J.C."/>
            <person name="Durkin C."/>
            <person name="Falciatore A."/>
            <person name="Fournet J."/>
            <person name="Haruta M."/>
            <person name="Huysman M.J."/>
            <person name="Jenkins B.D."/>
            <person name="Jiroutova K."/>
            <person name="Jorgensen R.E."/>
            <person name="Joubert Y."/>
            <person name="Kaplan A."/>
            <person name="Kroger N."/>
            <person name="Kroth P.G."/>
            <person name="La Roche J."/>
            <person name="Lindquist E."/>
            <person name="Lommer M."/>
            <person name="Martin-Jezequel V."/>
            <person name="Lopez P.J."/>
            <person name="Lucas S."/>
            <person name="Mangogna M."/>
            <person name="McGinnis K."/>
            <person name="Medlin L.K."/>
            <person name="Montsant A."/>
            <person name="Oudot-Le Secq M.P."/>
            <person name="Napoli C."/>
            <person name="Obornik M."/>
            <person name="Parker M.S."/>
            <person name="Petit J.L."/>
            <person name="Porcel B.M."/>
            <person name="Poulsen N."/>
            <person name="Robison M."/>
            <person name="Rychlewski L."/>
            <person name="Rynearson T.A."/>
            <person name="Schmutz J."/>
            <person name="Shapiro H."/>
            <person name="Siaut M."/>
            <person name="Stanley M."/>
            <person name="Sussman M.R."/>
            <person name="Taylor A.R."/>
            <person name="Vardi A."/>
            <person name="von Dassow P."/>
            <person name="Vyverman W."/>
            <person name="Willis A."/>
            <person name="Wyrwicz L.S."/>
            <person name="Rokhsar D.S."/>
            <person name="Weissenbach J."/>
            <person name="Armbrust E.V."/>
            <person name="Green B.R."/>
            <person name="Van de Peer Y."/>
            <person name="Grigoriev I.V."/>
        </authorList>
    </citation>
    <scope>NUCLEOTIDE SEQUENCE [LARGE SCALE GENOMIC DNA]</scope>
    <source>
        <strain evidence="2 3">CCAP 1055/1</strain>
    </source>
</reference>
<feature type="region of interest" description="Disordered" evidence="1">
    <location>
        <begin position="51"/>
        <end position="105"/>
    </location>
</feature>
<feature type="compositionally biased region" description="Polar residues" evidence="1">
    <location>
        <begin position="342"/>
        <end position="352"/>
    </location>
</feature>
<feature type="region of interest" description="Disordered" evidence="1">
    <location>
        <begin position="663"/>
        <end position="713"/>
    </location>
</feature>
<dbReference type="InParanoid" id="B7FYZ7"/>
<dbReference type="Proteomes" id="UP000000759">
    <property type="component" value="Chromosome 8"/>
</dbReference>
<dbReference type="PaxDb" id="2850-Phatr35688"/>
<evidence type="ECO:0000256" key="1">
    <source>
        <dbReference type="SAM" id="MobiDB-lite"/>
    </source>
</evidence>
<feature type="compositionally biased region" description="Low complexity" evidence="1">
    <location>
        <begin position="692"/>
        <end position="705"/>
    </location>
</feature>
<dbReference type="AlphaFoldDB" id="B7FYZ7"/>
<feature type="compositionally biased region" description="Basic and acidic residues" evidence="1">
    <location>
        <begin position="676"/>
        <end position="691"/>
    </location>
</feature>
<dbReference type="OrthoDB" id="49108at2759"/>
<dbReference type="InterPro" id="IPR011989">
    <property type="entry name" value="ARM-like"/>
</dbReference>
<dbReference type="SUPFAM" id="SSF48371">
    <property type="entry name" value="ARM repeat"/>
    <property type="match status" value="1"/>
</dbReference>
<protein>
    <submittedName>
        <fullName evidence="2">Uncharacterized protein</fullName>
    </submittedName>
</protein>
<dbReference type="EMBL" id="CM000611">
    <property type="protein sequence ID" value="EEC48257.1"/>
    <property type="molecule type" value="Genomic_DNA"/>
</dbReference>